<feature type="compositionally biased region" description="Basic and acidic residues" evidence="1">
    <location>
        <begin position="56"/>
        <end position="74"/>
    </location>
</feature>
<dbReference type="GeneID" id="63745871"/>
<dbReference type="InterPro" id="IPR012664">
    <property type="entry name" value="CHP02452"/>
</dbReference>
<sequence>MESPPSDGFKQLSISSFYPVLTPRNKPTHSQSPVHGEEEQNFLQQNAISQISRSTDLPHTDSKGELAQARDPRPQRSPAEMNRRMILSQVAKETKSLLPGLLDSMPHAPKDGYLISNPSTLGSTFCPRFNNTTVKVVNGDSFDVAINLANSSLIYGTRDAKPVCVLNMANQWRAGGGWLNGAIAQEEELCYRSSLSFTLKLRYYPLGDFDAVYSPTVVVFRDNFQRGHRLMDIKKPDYLPVVSVVSVAALQGPELDLSFTPPRYKHNTDRDFMKSKMRVILRVAAYKKHRRLVLGAFGCGAFFNPKHEVADCWAEVLKEKEFKGWWEHIVFAVIDDSARGAAAENGNLSVFQNKLDGLQV</sequence>
<keyword evidence="4" id="KW-1185">Reference proteome</keyword>
<dbReference type="Proteomes" id="UP000184383">
    <property type="component" value="Unassembled WGS sequence"/>
</dbReference>
<dbReference type="SUPFAM" id="SSF52949">
    <property type="entry name" value="Macro domain-like"/>
    <property type="match status" value="1"/>
</dbReference>
<dbReference type="InterPro" id="IPR019261">
    <property type="entry name" value="PARG_cat_microbial"/>
</dbReference>
<dbReference type="RefSeq" id="XP_040694211.1">
    <property type="nucleotide sequence ID" value="XM_040830023.1"/>
</dbReference>
<protein>
    <recommendedName>
        <fullName evidence="2">Microbial-type PARG catalytic domain-containing protein</fullName>
    </recommendedName>
</protein>
<evidence type="ECO:0000313" key="3">
    <source>
        <dbReference type="EMBL" id="OJJ40535.1"/>
    </source>
</evidence>
<feature type="domain" description="Microbial-type PARG catalytic" evidence="2">
    <location>
        <begin position="130"/>
        <end position="222"/>
    </location>
</feature>
<feature type="compositionally biased region" description="Polar residues" evidence="1">
    <location>
        <begin position="41"/>
        <end position="55"/>
    </location>
</feature>
<dbReference type="NCBIfam" id="TIGR02452">
    <property type="entry name" value="TIGR02452 family protein"/>
    <property type="match status" value="1"/>
</dbReference>
<dbReference type="EMBL" id="KV878209">
    <property type="protein sequence ID" value="OJJ40535.1"/>
    <property type="molecule type" value="Genomic_DNA"/>
</dbReference>
<dbReference type="Pfam" id="PF10021">
    <property type="entry name" value="PARG_cat_microb"/>
    <property type="match status" value="1"/>
</dbReference>
<dbReference type="AlphaFoldDB" id="A0A1L9S039"/>
<organism evidence="3 4">
    <name type="scientific">Aspergillus wentii DTO 134E9</name>
    <dbReference type="NCBI Taxonomy" id="1073089"/>
    <lineage>
        <taxon>Eukaryota</taxon>
        <taxon>Fungi</taxon>
        <taxon>Dikarya</taxon>
        <taxon>Ascomycota</taxon>
        <taxon>Pezizomycotina</taxon>
        <taxon>Eurotiomycetes</taxon>
        <taxon>Eurotiomycetidae</taxon>
        <taxon>Eurotiales</taxon>
        <taxon>Aspergillaceae</taxon>
        <taxon>Aspergillus</taxon>
        <taxon>Aspergillus subgen. Cremei</taxon>
    </lineage>
</organism>
<evidence type="ECO:0000256" key="1">
    <source>
        <dbReference type="SAM" id="MobiDB-lite"/>
    </source>
</evidence>
<dbReference type="OrthoDB" id="9985428at2759"/>
<dbReference type="PANTHER" id="PTHR35596">
    <property type="entry name" value="DUF2263 DOMAIN-CONTAINING PROTEIN"/>
    <property type="match status" value="1"/>
</dbReference>
<feature type="region of interest" description="Disordered" evidence="1">
    <location>
        <begin position="1"/>
        <end position="82"/>
    </location>
</feature>
<evidence type="ECO:0000259" key="2">
    <source>
        <dbReference type="Pfam" id="PF10021"/>
    </source>
</evidence>
<dbReference type="PANTHER" id="PTHR35596:SF1">
    <property type="entry name" value="MICROBIAL-TYPE PARG CATALYTIC DOMAIN-CONTAINING PROTEIN"/>
    <property type="match status" value="1"/>
</dbReference>
<reference evidence="4" key="1">
    <citation type="journal article" date="2017" name="Genome Biol.">
        <title>Comparative genomics reveals high biological diversity and specific adaptations in the industrially and medically important fungal genus Aspergillus.</title>
        <authorList>
            <person name="de Vries R.P."/>
            <person name="Riley R."/>
            <person name="Wiebenga A."/>
            <person name="Aguilar-Osorio G."/>
            <person name="Amillis S."/>
            <person name="Uchima C.A."/>
            <person name="Anderluh G."/>
            <person name="Asadollahi M."/>
            <person name="Askin M."/>
            <person name="Barry K."/>
            <person name="Battaglia E."/>
            <person name="Bayram O."/>
            <person name="Benocci T."/>
            <person name="Braus-Stromeyer S.A."/>
            <person name="Caldana C."/>
            <person name="Canovas D."/>
            <person name="Cerqueira G.C."/>
            <person name="Chen F."/>
            <person name="Chen W."/>
            <person name="Choi C."/>
            <person name="Clum A."/>
            <person name="Dos Santos R.A."/>
            <person name="Damasio A.R."/>
            <person name="Diallinas G."/>
            <person name="Emri T."/>
            <person name="Fekete E."/>
            <person name="Flipphi M."/>
            <person name="Freyberg S."/>
            <person name="Gallo A."/>
            <person name="Gournas C."/>
            <person name="Habgood R."/>
            <person name="Hainaut M."/>
            <person name="Harispe M.L."/>
            <person name="Henrissat B."/>
            <person name="Hilden K.S."/>
            <person name="Hope R."/>
            <person name="Hossain A."/>
            <person name="Karabika E."/>
            <person name="Karaffa L."/>
            <person name="Karanyi Z."/>
            <person name="Krasevec N."/>
            <person name="Kuo A."/>
            <person name="Kusch H."/>
            <person name="LaButti K."/>
            <person name="Lagendijk E.L."/>
            <person name="Lapidus A."/>
            <person name="Levasseur A."/>
            <person name="Lindquist E."/>
            <person name="Lipzen A."/>
            <person name="Logrieco A.F."/>
            <person name="MacCabe A."/>
            <person name="Maekelae M.R."/>
            <person name="Malavazi I."/>
            <person name="Melin P."/>
            <person name="Meyer V."/>
            <person name="Mielnichuk N."/>
            <person name="Miskei M."/>
            <person name="Molnar A.P."/>
            <person name="Mule G."/>
            <person name="Ngan C.Y."/>
            <person name="Orejas M."/>
            <person name="Orosz E."/>
            <person name="Ouedraogo J.P."/>
            <person name="Overkamp K.M."/>
            <person name="Park H.-S."/>
            <person name="Perrone G."/>
            <person name="Piumi F."/>
            <person name="Punt P.J."/>
            <person name="Ram A.F."/>
            <person name="Ramon A."/>
            <person name="Rauscher S."/>
            <person name="Record E."/>
            <person name="Riano-Pachon D.M."/>
            <person name="Robert V."/>
            <person name="Roehrig J."/>
            <person name="Ruller R."/>
            <person name="Salamov A."/>
            <person name="Salih N.S."/>
            <person name="Samson R.A."/>
            <person name="Sandor E."/>
            <person name="Sanguinetti M."/>
            <person name="Schuetze T."/>
            <person name="Sepcic K."/>
            <person name="Shelest E."/>
            <person name="Sherlock G."/>
            <person name="Sophianopoulou V."/>
            <person name="Squina F.M."/>
            <person name="Sun H."/>
            <person name="Susca A."/>
            <person name="Todd R.B."/>
            <person name="Tsang A."/>
            <person name="Unkles S.E."/>
            <person name="van de Wiele N."/>
            <person name="van Rossen-Uffink D."/>
            <person name="Oliveira J.V."/>
            <person name="Vesth T.C."/>
            <person name="Visser J."/>
            <person name="Yu J.-H."/>
            <person name="Zhou M."/>
            <person name="Andersen M.R."/>
            <person name="Archer D.B."/>
            <person name="Baker S.E."/>
            <person name="Benoit I."/>
            <person name="Brakhage A.A."/>
            <person name="Braus G.H."/>
            <person name="Fischer R."/>
            <person name="Frisvad J.C."/>
            <person name="Goldman G.H."/>
            <person name="Houbraken J."/>
            <person name="Oakley B."/>
            <person name="Pocsi I."/>
            <person name="Scazzocchio C."/>
            <person name="Seiboth B."/>
            <person name="vanKuyk P.A."/>
            <person name="Wortman J."/>
            <person name="Dyer P.S."/>
            <person name="Grigoriev I.V."/>
        </authorList>
    </citation>
    <scope>NUCLEOTIDE SEQUENCE [LARGE SCALE GENOMIC DNA]</scope>
    <source>
        <strain evidence="4">DTO 134E9</strain>
    </source>
</reference>
<evidence type="ECO:0000313" key="4">
    <source>
        <dbReference type="Proteomes" id="UP000184383"/>
    </source>
</evidence>
<dbReference type="Gene3D" id="3.40.220.10">
    <property type="entry name" value="Leucine Aminopeptidase, subunit E, domain 1"/>
    <property type="match status" value="1"/>
</dbReference>
<gene>
    <name evidence="3" type="ORF">ASPWEDRAFT_166602</name>
</gene>
<dbReference type="InterPro" id="IPR043472">
    <property type="entry name" value="Macro_dom-like"/>
</dbReference>
<dbReference type="STRING" id="1073089.A0A1L9S039"/>
<dbReference type="VEuPathDB" id="FungiDB:ASPWEDRAFT_166602"/>
<name>A0A1L9S039_ASPWE</name>
<accession>A0A1L9S039</accession>
<proteinExistence type="predicted"/>